<dbReference type="GO" id="GO:0046872">
    <property type="term" value="F:metal ion binding"/>
    <property type="evidence" value="ECO:0007669"/>
    <property type="project" value="UniProtKB-KW"/>
</dbReference>
<dbReference type="STRING" id="889453.SAMN03080601_00613"/>
<dbReference type="OrthoDB" id="1110870at2"/>
<dbReference type="PANTHER" id="PTHR40088">
    <property type="entry name" value="PECTATE LYASE (EUROFUNG)"/>
    <property type="match status" value="1"/>
</dbReference>
<dbReference type="Gene3D" id="2.160.20.10">
    <property type="entry name" value="Single-stranded right-handed beta-helix, Pectin lyase-like"/>
    <property type="match status" value="2"/>
</dbReference>
<sequence length="611" mass="69505">MKTILTKTSRLLFLLIPAVLISCGVPETKETKQIHYGPIDTVYELPKVDGTIYFVSPEGNSESEGTSLENPTTIEVAISKVVSGDAIVLRGGTYRTGDLVFNQAITIQAYMDERPILNGTLIANDWQEAGEQLWATNWEYLFPAGPEDWWRREIFEETTPLHRFNNDGIFVDGQYLQSAGNKEEVTDETYYVDYENKKIYIGLNPEGRTIEITAFRKALYRPLYEVHGKQPDNKGPVIKGITFTQYPDTMVHIGGVGLAIDQHGRDVEGTYFENCVFSKNFRIAVFSISDNMIMRNCKFYDTNTEGLYVVASADVLIEHNIFKNNNIEKWTGFYPAAVKIFNQSHNATFRENLVTDQPNSNGVWYDVGNNNGVFVNNLIKNVGSPNEPFRDEQVWPSSNGFFFEISNGAICAGNVFVNCNQAILILNSCDVEIYNNTFINSRASFGRTARGDDPDHFGWHPSTGPGVEERDGHVFVNNLMVFENDYVFPMLQLWQPSELCQRLPDSPIKYINNNVYVKKTEETGRLYLWSPYPNERCQTSFYSIEELNNEFPEFEADSRFYLSFRETIFEENYKISPQFPGTDAGVEIPDHIRAVTGWKSDTPFIGAKAFK</sequence>
<dbReference type="InterPro" id="IPR012334">
    <property type="entry name" value="Pectin_lyas_fold"/>
</dbReference>
<evidence type="ECO:0000256" key="1">
    <source>
        <dbReference type="ARBA" id="ARBA00001913"/>
    </source>
</evidence>
<keyword evidence="7" id="KW-0456">Lyase</keyword>
<evidence type="ECO:0000256" key="8">
    <source>
        <dbReference type="ARBA" id="ARBA00038263"/>
    </source>
</evidence>
<evidence type="ECO:0000256" key="9">
    <source>
        <dbReference type="SAM" id="SignalP"/>
    </source>
</evidence>
<dbReference type="PROSITE" id="PS51257">
    <property type="entry name" value="PROKAR_LIPOPROTEIN"/>
    <property type="match status" value="1"/>
</dbReference>
<dbReference type="KEGG" id="asx:CDL62_10870"/>
<dbReference type="PANTHER" id="PTHR40088:SF1">
    <property type="entry name" value="PECTATE LYASE PEL9"/>
    <property type="match status" value="1"/>
</dbReference>
<keyword evidence="5 9" id="KW-0732">Signal</keyword>
<evidence type="ECO:0000256" key="3">
    <source>
        <dbReference type="ARBA" id="ARBA00022525"/>
    </source>
</evidence>
<dbReference type="EMBL" id="FUYV01000002">
    <property type="protein sequence ID" value="SKB50304.1"/>
    <property type="molecule type" value="Genomic_DNA"/>
</dbReference>
<feature type="signal peptide" evidence="9">
    <location>
        <begin position="1"/>
        <end position="22"/>
    </location>
</feature>
<dbReference type="GO" id="GO:0005576">
    <property type="term" value="C:extracellular region"/>
    <property type="evidence" value="ECO:0007669"/>
    <property type="project" value="UniProtKB-SubCell"/>
</dbReference>
<accession>A0A1T5BT25</accession>
<comment type="similarity">
    <text evidence="8">Belongs to the polysaccharide lyase 9 family.</text>
</comment>
<dbReference type="InterPro" id="IPR011050">
    <property type="entry name" value="Pectin_lyase_fold/virulence"/>
</dbReference>
<evidence type="ECO:0000313" key="12">
    <source>
        <dbReference type="Proteomes" id="UP000191055"/>
    </source>
</evidence>
<dbReference type="InterPro" id="IPR052052">
    <property type="entry name" value="Polysaccharide_Lyase_9"/>
</dbReference>
<name>A0A1T5BT25_9BACT</name>
<keyword evidence="6" id="KW-0106">Calcium</keyword>
<evidence type="ECO:0000256" key="7">
    <source>
        <dbReference type="ARBA" id="ARBA00023239"/>
    </source>
</evidence>
<evidence type="ECO:0000256" key="2">
    <source>
        <dbReference type="ARBA" id="ARBA00004613"/>
    </source>
</evidence>
<keyword evidence="3" id="KW-0964">Secreted</keyword>
<reference evidence="11 12" key="1">
    <citation type="submission" date="2017-02" db="EMBL/GenBank/DDBJ databases">
        <authorList>
            <person name="Peterson S.W."/>
        </authorList>
    </citation>
    <scope>NUCLEOTIDE SEQUENCE [LARGE SCALE GENOMIC DNA]</scope>
    <source>
        <strain evidence="11 12">DSM 24412</strain>
    </source>
</reference>
<keyword evidence="12" id="KW-1185">Reference proteome</keyword>
<feature type="domain" description="Right handed beta helix" evidence="10">
    <location>
        <begin position="269"/>
        <end position="438"/>
    </location>
</feature>
<protein>
    <submittedName>
        <fullName evidence="11">Right handed beta helix region</fullName>
    </submittedName>
</protein>
<dbReference type="Pfam" id="PF13229">
    <property type="entry name" value="Beta_helix"/>
    <property type="match status" value="1"/>
</dbReference>
<evidence type="ECO:0000256" key="5">
    <source>
        <dbReference type="ARBA" id="ARBA00022729"/>
    </source>
</evidence>
<gene>
    <name evidence="11" type="ORF">SAMN03080601_00613</name>
</gene>
<dbReference type="Proteomes" id="UP000191055">
    <property type="component" value="Unassembled WGS sequence"/>
</dbReference>
<feature type="chain" id="PRO_5012594679" evidence="9">
    <location>
        <begin position="23"/>
        <end position="611"/>
    </location>
</feature>
<comment type="cofactor">
    <cofactor evidence="1">
        <name>Ca(2+)</name>
        <dbReference type="ChEBI" id="CHEBI:29108"/>
    </cofactor>
</comment>
<dbReference type="SUPFAM" id="SSF51126">
    <property type="entry name" value="Pectin lyase-like"/>
    <property type="match status" value="1"/>
</dbReference>
<comment type="subcellular location">
    <subcellularLocation>
        <location evidence="2">Secreted</location>
    </subcellularLocation>
</comment>
<keyword evidence="4" id="KW-0479">Metal-binding</keyword>
<proteinExistence type="inferred from homology"/>
<dbReference type="AlphaFoldDB" id="A0A1T5BT25"/>
<organism evidence="11 12">
    <name type="scientific">Alkalitalea saponilacus</name>
    <dbReference type="NCBI Taxonomy" id="889453"/>
    <lineage>
        <taxon>Bacteria</taxon>
        <taxon>Pseudomonadati</taxon>
        <taxon>Bacteroidota</taxon>
        <taxon>Bacteroidia</taxon>
        <taxon>Marinilabiliales</taxon>
        <taxon>Marinilabiliaceae</taxon>
        <taxon>Alkalitalea</taxon>
    </lineage>
</organism>
<evidence type="ECO:0000259" key="10">
    <source>
        <dbReference type="Pfam" id="PF13229"/>
    </source>
</evidence>
<evidence type="ECO:0000256" key="6">
    <source>
        <dbReference type="ARBA" id="ARBA00022837"/>
    </source>
</evidence>
<dbReference type="GO" id="GO:0016837">
    <property type="term" value="F:carbon-oxygen lyase activity, acting on polysaccharides"/>
    <property type="evidence" value="ECO:0007669"/>
    <property type="project" value="TreeGrafter"/>
</dbReference>
<dbReference type="InterPro" id="IPR006626">
    <property type="entry name" value="PbH1"/>
</dbReference>
<dbReference type="RefSeq" id="WP_079556403.1">
    <property type="nucleotide sequence ID" value="NZ_CP021904.1"/>
</dbReference>
<evidence type="ECO:0000313" key="11">
    <source>
        <dbReference type="EMBL" id="SKB50304.1"/>
    </source>
</evidence>
<dbReference type="InterPro" id="IPR039448">
    <property type="entry name" value="Beta_helix"/>
</dbReference>
<evidence type="ECO:0000256" key="4">
    <source>
        <dbReference type="ARBA" id="ARBA00022723"/>
    </source>
</evidence>
<dbReference type="SMART" id="SM00710">
    <property type="entry name" value="PbH1"/>
    <property type="match status" value="5"/>
</dbReference>